<sequence length="80" mass="8803">MSGVVSLATVRAVIRDISPGQEVGDDTPLIAERIIDSLTLLKVVARLERDFGIHVGDRDIDPRNFESVRAIAAFIESKDR</sequence>
<comment type="caution">
    <text evidence="2">The sequence shown here is derived from an EMBL/GenBank/DDBJ whole genome shotgun (WGS) entry which is preliminary data.</text>
</comment>
<name>A0A1W2LT74_9PSEU</name>
<gene>
    <name evidence="2" type="ORF">AVR91_0220680</name>
</gene>
<reference evidence="2 3" key="1">
    <citation type="submission" date="2016-12" db="EMBL/GenBank/DDBJ databases">
        <title>Amycolatopsis keratiniphila subsp. keratiniphila genome sequencing and assembly.</title>
        <authorList>
            <person name="Mayilraj S."/>
            <person name="Kaur N."/>
        </authorList>
    </citation>
    <scope>NUCLEOTIDE SEQUENCE [LARGE SCALE GENOMIC DNA]</scope>
    <source>
        <strain evidence="2 3">DSM 44409</strain>
    </source>
</reference>
<dbReference type="SUPFAM" id="SSF47336">
    <property type="entry name" value="ACP-like"/>
    <property type="match status" value="1"/>
</dbReference>
<evidence type="ECO:0000313" key="3">
    <source>
        <dbReference type="Proteomes" id="UP000076660"/>
    </source>
</evidence>
<dbReference type="Proteomes" id="UP000076660">
    <property type="component" value="Unassembled WGS sequence"/>
</dbReference>
<dbReference type="EMBL" id="LQMT02000020">
    <property type="protein sequence ID" value="ONF68060.1"/>
    <property type="molecule type" value="Genomic_DNA"/>
</dbReference>
<evidence type="ECO:0000259" key="1">
    <source>
        <dbReference type="PROSITE" id="PS50075"/>
    </source>
</evidence>
<feature type="domain" description="Carrier" evidence="1">
    <location>
        <begin position="1"/>
        <end position="79"/>
    </location>
</feature>
<dbReference type="Pfam" id="PF00550">
    <property type="entry name" value="PP-binding"/>
    <property type="match status" value="1"/>
</dbReference>
<proteinExistence type="predicted"/>
<organism evidence="2 3">
    <name type="scientific">Amycolatopsis keratiniphila subsp. keratiniphila</name>
    <dbReference type="NCBI Taxonomy" id="227715"/>
    <lineage>
        <taxon>Bacteria</taxon>
        <taxon>Bacillati</taxon>
        <taxon>Actinomycetota</taxon>
        <taxon>Actinomycetes</taxon>
        <taxon>Pseudonocardiales</taxon>
        <taxon>Pseudonocardiaceae</taxon>
        <taxon>Amycolatopsis</taxon>
        <taxon>Amycolatopsis japonica group</taxon>
    </lineage>
</organism>
<protein>
    <recommendedName>
        <fullName evidence="1">Carrier domain-containing protein</fullName>
    </recommendedName>
</protein>
<dbReference type="InterPro" id="IPR009081">
    <property type="entry name" value="PP-bd_ACP"/>
</dbReference>
<accession>A0A1W2LT74</accession>
<dbReference type="PROSITE" id="PS50075">
    <property type="entry name" value="CARRIER"/>
    <property type="match status" value="1"/>
</dbReference>
<dbReference type="InterPro" id="IPR036736">
    <property type="entry name" value="ACP-like_sf"/>
</dbReference>
<dbReference type="AlphaFoldDB" id="A0A1W2LT74"/>
<evidence type="ECO:0000313" key="2">
    <source>
        <dbReference type="EMBL" id="ONF68060.1"/>
    </source>
</evidence>
<dbReference type="Gene3D" id="1.10.1200.10">
    <property type="entry name" value="ACP-like"/>
    <property type="match status" value="1"/>
</dbReference>